<organism evidence="4">
    <name type="scientific">Enterobacter cloacae</name>
    <dbReference type="NCBI Taxonomy" id="550"/>
    <lineage>
        <taxon>Bacteria</taxon>
        <taxon>Pseudomonadati</taxon>
        <taxon>Pseudomonadota</taxon>
        <taxon>Gammaproteobacteria</taxon>
        <taxon>Enterobacterales</taxon>
        <taxon>Enterobacteriaceae</taxon>
        <taxon>Enterobacter</taxon>
        <taxon>Enterobacter cloacae complex</taxon>
    </lineage>
</organism>
<keyword evidence="4" id="KW-0328">Glycosyltransferase</keyword>
<sequence>MNIILSSLYYEKNRVTGANKRFDFFGKNLQSRENINLTVLVREGEAPDWAENSITLPRYDSMPSVIRRLVYCIKLTFIFYRRDGVIINDFMPVPLIFSKRNYYYQLVHDIRNFTDFNRAAVKKISSLFQKIQWRMVPNILTVSSFTKNQLIKYCNINPNKIAVSYNGIDPVKRNKAKKDIDFLYIATFEKRKNHDNLIKAFSVYVKNCDQNARLYLIGRDLGYRKHIETLISKYQIDKFVTIIEKISESELKNIYERTYCFVNPSLYEGFGMPLIEAMYFDCHVICSDIDVFHEIAKEHAYYFDPLDHGSILNAMKEIKDTEIKGESKTCYTIKNFSWSAIVDNFLNLLVK</sequence>
<dbReference type="CDD" id="cd03809">
    <property type="entry name" value="GT4_MtfB-like"/>
    <property type="match status" value="1"/>
</dbReference>
<accession>A0A6B9XYK4</accession>
<dbReference type="PANTHER" id="PTHR46401:SF2">
    <property type="entry name" value="GLYCOSYLTRANSFERASE WBBK-RELATED"/>
    <property type="match status" value="1"/>
</dbReference>
<dbReference type="InterPro" id="IPR028098">
    <property type="entry name" value="Glyco_trans_4-like_N"/>
</dbReference>
<keyword evidence="1 4" id="KW-0808">Transferase</keyword>
<name>A0A6B9XYK4_ENTCL</name>
<reference evidence="4" key="1">
    <citation type="submission" date="2019-03" db="EMBL/GenBank/DDBJ databases">
        <title>Genetic characterization of the O-antigen and development of a molecular serotyping scheme for Enterobacter cloacae.</title>
        <authorList>
            <person name="Li Y."/>
            <person name="Huang J."/>
            <person name="Wang X."/>
            <person name="Xu C."/>
            <person name="Han T."/>
            <person name="Guo X."/>
        </authorList>
    </citation>
    <scope>NUCLEOTIDE SEQUENCE</scope>
    <source>
        <strain evidence="4">NCTC 11576</strain>
    </source>
</reference>
<protein>
    <submittedName>
        <fullName evidence="4">UDP-D-galactose:(Glucosyl)lipopolysaccharide-1, 6-D-galactosyltransferase</fullName>
    </submittedName>
</protein>
<dbReference type="SUPFAM" id="SSF53756">
    <property type="entry name" value="UDP-Glycosyltransferase/glycogen phosphorylase"/>
    <property type="match status" value="1"/>
</dbReference>
<proteinExistence type="predicted"/>
<dbReference type="RefSeq" id="WP_058681650.1">
    <property type="nucleotide sequence ID" value="NZ_CAXOGW010000065.1"/>
</dbReference>
<dbReference type="PANTHER" id="PTHR46401">
    <property type="entry name" value="GLYCOSYLTRANSFERASE WBBK-RELATED"/>
    <property type="match status" value="1"/>
</dbReference>
<dbReference type="GO" id="GO:0016757">
    <property type="term" value="F:glycosyltransferase activity"/>
    <property type="evidence" value="ECO:0007669"/>
    <property type="project" value="UniProtKB-KW"/>
</dbReference>
<evidence type="ECO:0000256" key="1">
    <source>
        <dbReference type="ARBA" id="ARBA00022679"/>
    </source>
</evidence>
<dbReference type="AlphaFoldDB" id="A0A6B9XYK4"/>
<dbReference type="Gene3D" id="3.40.50.2000">
    <property type="entry name" value="Glycogen Phosphorylase B"/>
    <property type="match status" value="2"/>
</dbReference>
<evidence type="ECO:0000313" key="4">
    <source>
        <dbReference type="EMBL" id="QHR93138.1"/>
    </source>
</evidence>
<dbReference type="EMBL" id="MK595719">
    <property type="protein sequence ID" value="QHR93138.1"/>
    <property type="molecule type" value="Genomic_DNA"/>
</dbReference>
<evidence type="ECO:0000259" key="3">
    <source>
        <dbReference type="Pfam" id="PF13439"/>
    </source>
</evidence>
<dbReference type="Pfam" id="PF13439">
    <property type="entry name" value="Glyco_transf_4"/>
    <property type="match status" value="1"/>
</dbReference>
<dbReference type="InterPro" id="IPR001296">
    <property type="entry name" value="Glyco_trans_1"/>
</dbReference>
<feature type="domain" description="Glycosyltransferase subfamily 4-like N-terminal" evidence="3">
    <location>
        <begin position="92"/>
        <end position="170"/>
    </location>
</feature>
<feature type="domain" description="Glycosyl transferase family 1" evidence="2">
    <location>
        <begin position="171"/>
        <end position="322"/>
    </location>
</feature>
<dbReference type="Pfam" id="PF00534">
    <property type="entry name" value="Glycos_transf_1"/>
    <property type="match status" value="1"/>
</dbReference>
<evidence type="ECO:0000259" key="2">
    <source>
        <dbReference type="Pfam" id="PF00534"/>
    </source>
</evidence>